<dbReference type="InterPro" id="IPR023115">
    <property type="entry name" value="TIF_IF2_dom3"/>
</dbReference>
<dbReference type="FunFam" id="2.40.30.10:FF:000008">
    <property type="entry name" value="Translation initiation factor IF-2"/>
    <property type="match status" value="1"/>
</dbReference>
<keyword evidence="2" id="KW-0396">Initiation factor</keyword>
<keyword evidence="3" id="KW-0547">Nucleotide-binding</keyword>
<evidence type="ECO:0000313" key="8">
    <source>
        <dbReference type="Proteomes" id="UP000494256"/>
    </source>
</evidence>
<dbReference type="Proteomes" id="UP000494256">
    <property type="component" value="Unassembled WGS sequence"/>
</dbReference>
<feature type="domain" description="Translation initiation factor IF- 2" evidence="6">
    <location>
        <begin position="8"/>
        <end position="101"/>
    </location>
</feature>
<dbReference type="CDD" id="cd03692">
    <property type="entry name" value="mtIF2_IVc"/>
    <property type="match status" value="1"/>
</dbReference>
<dbReference type="PANTHER" id="PTHR43381:SF20">
    <property type="entry name" value="TRANSLATION INITIATION FACTOR IF-2, MITOCHONDRIAL"/>
    <property type="match status" value="1"/>
</dbReference>
<dbReference type="OrthoDB" id="5596422at2759"/>
<dbReference type="PANTHER" id="PTHR43381">
    <property type="entry name" value="TRANSLATION INITIATION FACTOR IF-2-RELATED"/>
    <property type="match status" value="1"/>
</dbReference>
<evidence type="ECO:0000256" key="4">
    <source>
        <dbReference type="ARBA" id="ARBA00022917"/>
    </source>
</evidence>
<evidence type="ECO:0000313" key="7">
    <source>
        <dbReference type="EMBL" id="CAB3248572.1"/>
    </source>
</evidence>
<dbReference type="SUPFAM" id="SSF50447">
    <property type="entry name" value="Translation proteins"/>
    <property type="match status" value="1"/>
</dbReference>
<protein>
    <recommendedName>
        <fullName evidence="6">Translation initiation factor IF- 2 domain-containing protein</fullName>
    </recommendedName>
</protein>
<gene>
    <name evidence="7" type="ORF">APLA_LOCUS12428</name>
</gene>
<dbReference type="Gene3D" id="3.40.50.10050">
    <property type="entry name" value="Translation initiation factor IF- 2, domain 3"/>
    <property type="match status" value="1"/>
</dbReference>
<evidence type="ECO:0000256" key="2">
    <source>
        <dbReference type="ARBA" id="ARBA00022540"/>
    </source>
</evidence>
<accession>A0A8S1ATU6</accession>
<dbReference type="FunFam" id="3.40.50.10050:FF:000001">
    <property type="entry name" value="Translation initiation factor IF-2"/>
    <property type="match status" value="1"/>
</dbReference>
<dbReference type="InterPro" id="IPR036925">
    <property type="entry name" value="TIF_IF2_dom3_sf"/>
</dbReference>
<proteinExistence type="inferred from homology"/>
<dbReference type="GO" id="GO:0005737">
    <property type="term" value="C:cytoplasm"/>
    <property type="evidence" value="ECO:0007669"/>
    <property type="project" value="TreeGrafter"/>
</dbReference>
<dbReference type="InterPro" id="IPR015760">
    <property type="entry name" value="TIF_IF2"/>
</dbReference>
<dbReference type="InterPro" id="IPR009000">
    <property type="entry name" value="Transl_B-barrel_sf"/>
</dbReference>
<reference evidence="7 8" key="1">
    <citation type="submission" date="2020-04" db="EMBL/GenBank/DDBJ databases">
        <authorList>
            <person name="Wallbank WR R."/>
            <person name="Pardo Diaz C."/>
            <person name="Kozak K."/>
            <person name="Martin S."/>
            <person name="Jiggins C."/>
            <person name="Moest M."/>
            <person name="Warren A I."/>
            <person name="Byers J.R.P. K."/>
            <person name="Montejo-Kovacevich G."/>
            <person name="Yen C E."/>
        </authorList>
    </citation>
    <scope>NUCLEOTIDE SEQUENCE [LARGE SCALE GENOMIC DNA]</scope>
</reference>
<organism evidence="7 8">
    <name type="scientific">Arctia plantaginis</name>
    <name type="common">Wood tiger moth</name>
    <name type="synonym">Phalaena plantaginis</name>
    <dbReference type="NCBI Taxonomy" id="874455"/>
    <lineage>
        <taxon>Eukaryota</taxon>
        <taxon>Metazoa</taxon>
        <taxon>Ecdysozoa</taxon>
        <taxon>Arthropoda</taxon>
        <taxon>Hexapoda</taxon>
        <taxon>Insecta</taxon>
        <taxon>Pterygota</taxon>
        <taxon>Neoptera</taxon>
        <taxon>Endopterygota</taxon>
        <taxon>Lepidoptera</taxon>
        <taxon>Glossata</taxon>
        <taxon>Ditrysia</taxon>
        <taxon>Noctuoidea</taxon>
        <taxon>Erebidae</taxon>
        <taxon>Arctiinae</taxon>
        <taxon>Arctia</taxon>
    </lineage>
</organism>
<dbReference type="GO" id="GO:0003743">
    <property type="term" value="F:translation initiation factor activity"/>
    <property type="evidence" value="ECO:0007669"/>
    <property type="project" value="UniProtKB-KW"/>
</dbReference>
<evidence type="ECO:0000259" key="6">
    <source>
        <dbReference type="Pfam" id="PF11987"/>
    </source>
</evidence>
<evidence type="ECO:0000256" key="5">
    <source>
        <dbReference type="ARBA" id="ARBA00023134"/>
    </source>
</evidence>
<dbReference type="Pfam" id="PF11987">
    <property type="entry name" value="IF-2"/>
    <property type="match status" value="1"/>
</dbReference>
<keyword evidence="4" id="KW-0648">Protein biosynthesis</keyword>
<comment type="similarity">
    <text evidence="1">Belongs to the TRAFAC class translation factor GTPase superfamily. Classic translation factor GTPase family. IF-2 subfamily.</text>
</comment>
<dbReference type="EMBL" id="CADEBD010000344">
    <property type="protein sequence ID" value="CAB3248572.1"/>
    <property type="molecule type" value="Genomic_DNA"/>
</dbReference>
<comment type="caution">
    <text evidence="7">The sequence shown here is derived from an EMBL/GenBank/DDBJ whole genome shotgun (WGS) entry which is preliminary data.</text>
</comment>
<sequence>MIQPDAHPALALLVKGDVDGSVEAILDILETYDEHETVRLDLVHFGVGPITPNDLEIAEIFKAVIYAFNVDCPPPLAVEAKKKNIAIKKHNIIYRMVDDIKEELSVRIPKRQEEEFVGEANVLQEFIVTENKKKVPVAGCRCTKGSLARNALYKVIRGEDVVYQGKLASMKHLKDEVATIKCDMECGLRFEEPVPLQPGDTVLCYRLVDVTHHTAWDPGF</sequence>
<dbReference type="AlphaFoldDB" id="A0A8S1ATU6"/>
<evidence type="ECO:0000256" key="3">
    <source>
        <dbReference type="ARBA" id="ARBA00022741"/>
    </source>
</evidence>
<keyword evidence="5" id="KW-0342">GTP-binding</keyword>
<name>A0A8S1ATU6_ARCPL</name>
<dbReference type="GO" id="GO:0005525">
    <property type="term" value="F:GTP binding"/>
    <property type="evidence" value="ECO:0007669"/>
    <property type="project" value="UniProtKB-KW"/>
</dbReference>
<dbReference type="SUPFAM" id="SSF52156">
    <property type="entry name" value="Initiation factor IF2/eIF5b, domain 3"/>
    <property type="match status" value="1"/>
</dbReference>
<evidence type="ECO:0000256" key="1">
    <source>
        <dbReference type="ARBA" id="ARBA00007733"/>
    </source>
</evidence>
<dbReference type="Gene3D" id="2.40.30.10">
    <property type="entry name" value="Translation factors"/>
    <property type="match status" value="1"/>
</dbReference>